<feature type="region of interest" description="Disordered" evidence="1">
    <location>
        <begin position="72"/>
        <end position="98"/>
    </location>
</feature>
<feature type="compositionally biased region" description="Pro residues" evidence="1">
    <location>
        <begin position="25"/>
        <end position="55"/>
    </location>
</feature>
<dbReference type="Proteomes" id="UP000311382">
    <property type="component" value="Unassembled WGS sequence"/>
</dbReference>
<proteinExistence type="predicted"/>
<dbReference type="AlphaFoldDB" id="A0A5C5FNV9"/>
<name>A0A5C5FNV9_9BASI</name>
<gene>
    <name evidence="2" type="ORF">DMC30DRAFT_405647</name>
</gene>
<evidence type="ECO:0000313" key="3">
    <source>
        <dbReference type="Proteomes" id="UP000311382"/>
    </source>
</evidence>
<protein>
    <submittedName>
        <fullName evidence="2">Uncharacterized protein</fullName>
    </submittedName>
</protein>
<dbReference type="EMBL" id="SOZI01000197">
    <property type="protein sequence ID" value="TNY17501.1"/>
    <property type="molecule type" value="Genomic_DNA"/>
</dbReference>
<evidence type="ECO:0000256" key="1">
    <source>
        <dbReference type="SAM" id="MobiDB-lite"/>
    </source>
</evidence>
<evidence type="ECO:0000313" key="2">
    <source>
        <dbReference type="EMBL" id="TNY17501.1"/>
    </source>
</evidence>
<feature type="region of interest" description="Disordered" evidence="1">
    <location>
        <begin position="1"/>
        <end position="59"/>
    </location>
</feature>
<keyword evidence="3" id="KW-1185">Reference proteome</keyword>
<comment type="caution">
    <text evidence="2">The sequence shown here is derived from an EMBL/GenBank/DDBJ whole genome shotgun (WGS) entry which is preliminary data.</text>
</comment>
<sequence length="217" mass="22968">MPARIQAFQTRPRQPASAESRPTPRRPPQSCPPLLCPSPPSSPPQVSPAAPPARPPLDSVVEVLSPSPVFNTTWGPRSAPPHSSLMPRDALSSRRDVFDGSPSTLTHVSTVRLLGQSAGRPLTSDDSSGTFLVASASRPSRTLTSYPTPTVCVPLVPVVTEELHEHASIAYARRCVRPGPSARLGKAARSEDPTRLCAAQGRVSPLSQSCLGPTYSC</sequence>
<reference evidence="2 3" key="1">
    <citation type="submission" date="2019-03" db="EMBL/GenBank/DDBJ databases">
        <title>Rhodosporidium diobovatum UCD-FST 08-225 genome sequencing, assembly, and annotation.</title>
        <authorList>
            <person name="Fakankun I.U."/>
            <person name="Fristensky B."/>
            <person name="Levin D.B."/>
        </authorList>
    </citation>
    <scope>NUCLEOTIDE SEQUENCE [LARGE SCALE GENOMIC DNA]</scope>
    <source>
        <strain evidence="2 3">UCD-FST 08-225</strain>
    </source>
</reference>
<accession>A0A5C5FNV9</accession>
<organism evidence="2 3">
    <name type="scientific">Rhodotorula diobovata</name>
    <dbReference type="NCBI Taxonomy" id="5288"/>
    <lineage>
        <taxon>Eukaryota</taxon>
        <taxon>Fungi</taxon>
        <taxon>Dikarya</taxon>
        <taxon>Basidiomycota</taxon>
        <taxon>Pucciniomycotina</taxon>
        <taxon>Microbotryomycetes</taxon>
        <taxon>Sporidiobolales</taxon>
        <taxon>Sporidiobolaceae</taxon>
        <taxon>Rhodotorula</taxon>
    </lineage>
</organism>